<name>B4R8I2_PHEZH</name>
<sequence>MPSAFFTIGHSTRPLPDFVDLLRENGVDLVADVRSMPRSRTNPQFNEADLPAALAPWQIGYAHLAELGGLRARQRSIDPSSNGYWRVRSFQNYADYALTPPFAAGLGRLRDLGAHRRCAIMCAEAVWWRCHRRIIADYLLAAGEEVRHILGPAHVELAHLTPGAVVHGDGRVTYPAADPSTG</sequence>
<reference evidence="1 2" key="1">
    <citation type="journal article" date="2008" name="BMC Genomics">
        <title>Complete genome of Phenylobacterium zucineum - a novel facultative intracellular bacterium isolated from human erythroleukemia cell line K562.</title>
        <authorList>
            <person name="Luo Y."/>
            <person name="Xu X."/>
            <person name="Ding Z."/>
            <person name="Liu Z."/>
            <person name="Zhang B."/>
            <person name="Yan Z."/>
            <person name="Sun J."/>
            <person name="Hu S."/>
            <person name="Hu X."/>
        </authorList>
    </citation>
    <scope>NUCLEOTIDE SEQUENCE [LARGE SCALE GENOMIC DNA]</scope>
    <source>
        <strain evidence="1 2">HLK1</strain>
    </source>
</reference>
<dbReference type="PIRSF" id="PIRSF024492">
    <property type="entry name" value="UCP024492"/>
    <property type="match status" value="1"/>
</dbReference>
<dbReference type="EMBL" id="CP000747">
    <property type="protein sequence ID" value="ACG77609.1"/>
    <property type="molecule type" value="Genomic_DNA"/>
</dbReference>
<accession>B4R8I2</accession>
<dbReference type="InterPro" id="IPR014519">
    <property type="entry name" value="UCP024492"/>
</dbReference>
<protein>
    <recommendedName>
        <fullName evidence="3">DNA repair protein</fullName>
    </recommendedName>
</protein>
<dbReference type="OrthoDB" id="9789109at2"/>
<dbReference type="PANTHER" id="PTHR39337:SF1">
    <property type="entry name" value="BLR5642 PROTEIN"/>
    <property type="match status" value="1"/>
</dbReference>
<keyword evidence="2" id="KW-1185">Reference proteome</keyword>
<evidence type="ECO:0008006" key="3">
    <source>
        <dbReference type="Google" id="ProtNLM"/>
    </source>
</evidence>
<dbReference type="HOGENOM" id="CLU_077467_0_1_5"/>
<dbReference type="InterPro" id="IPR007438">
    <property type="entry name" value="DUF488"/>
</dbReference>
<dbReference type="RefSeq" id="WP_012521754.1">
    <property type="nucleotide sequence ID" value="NC_011144.1"/>
</dbReference>
<evidence type="ECO:0000313" key="1">
    <source>
        <dbReference type="EMBL" id="ACG77609.1"/>
    </source>
</evidence>
<dbReference type="STRING" id="450851.PHZ_c1195"/>
<proteinExistence type="predicted"/>
<evidence type="ECO:0000313" key="2">
    <source>
        <dbReference type="Proteomes" id="UP000001868"/>
    </source>
</evidence>
<dbReference type="PANTHER" id="PTHR39337">
    <property type="entry name" value="BLR5642 PROTEIN"/>
    <property type="match status" value="1"/>
</dbReference>
<dbReference type="AlphaFoldDB" id="B4R8I2"/>
<dbReference type="Pfam" id="PF04343">
    <property type="entry name" value="DUF488"/>
    <property type="match status" value="1"/>
</dbReference>
<gene>
    <name evidence="1" type="ordered locus">PHZ_c1195</name>
</gene>
<dbReference type="Proteomes" id="UP000001868">
    <property type="component" value="Chromosome"/>
</dbReference>
<organism evidence="1 2">
    <name type="scientific">Phenylobacterium zucineum (strain HLK1)</name>
    <dbReference type="NCBI Taxonomy" id="450851"/>
    <lineage>
        <taxon>Bacteria</taxon>
        <taxon>Pseudomonadati</taxon>
        <taxon>Pseudomonadota</taxon>
        <taxon>Alphaproteobacteria</taxon>
        <taxon>Caulobacterales</taxon>
        <taxon>Caulobacteraceae</taxon>
        <taxon>Phenylobacterium</taxon>
    </lineage>
</organism>
<dbReference type="eggNOG" id="COG5483">
    <property type="taxonomic scope" value="Bacteria"/>
</dbReference>
<dbReference type="KEGG" id="pzu:PHZ_c1195"/>